<evidence type="ECO:0000259" key="3">
    <source>
        <dbReference type="Pfam" id="PF21074"/>
    </source>
</evidence>
<comment type="caution">
    <text evidence="7">The sequence shown here is derived from an EMBL/GenBank/DDBJ whole genome shotgun (WGS) entry which is preliminary data.</text>
</comment>
<dbReference type="Pfam" id="PF21074">
    <property type="entry name" value="GDH_C"/>
    <property type="match status" value="1"/>
</dbReference>
<dbReference type="Pfam" id="PF21076">
    <property type="entry name" value="GDH_ACT2"/>
    <property type="match status" value="1"/>
</dbReference>
<dbReference type="GO" id="GO:0004352">
    <property type="term" value="F:glutamate dehydrogenase (NAD+) activity"/>
    <property type="evidence" value="ECO:0007669"/>
    <property type="project" value="UniProtKB-EC"/>
</dbReference>
<dbReference type="InterPro" id="IPR028971">
    <property type="entry name" value="NAD-GDH_cat"/>
</dbReference>
<dbReference type="PANTHER" id="PTHR43403">
    <property type="entry name" value="NAD-SPECIFIC GLUTAMATE DEHYDROGENASE"/>
    <property type="match status" value="1"/>
</dbReference>
<dbReference type="Pfam" id="PF21078">
    <property type="entry name" value="GDH_HM3"/>
    <property type="match status" value="1"/>
</dbReference>
<dbReference type="GO" id="GO:0006538">
    <property type="term" value="P:L-glutamate catabolic process"/>
    <property type="evidence" value="ECO:0007669"/>
    <property type="project" value="InterPro"/>
</dbReference>
<dbReference type="Pfam" id="PF21079">
    <property type="entry name" value="GDH_HM2"/>
    <property type="match status" value="1"/>
</dbReference>
<dbReference type="EMBL" id="JACIDX010000004">
    <property type="protein sequence ID" value="MBB3954392.1"/>
    <property type="molecule type" value="Genomic_DNA"/>
</dbReference>
<dbReference type="InterPro" id="IPR049064">
    <property type="entry name" value="NAD_Glu_DH_ACT3"/>
</dbReference>
<evidence type="ECO:0000313" key="8">
    <source>
        <dbReference type="Proteomes" id="UP000548867"/>
    </source>
</evidence>
<proteinExistence type="predicted"/>
<evidence type="ECO:0000259" key="4">
    <source>
        <dbReference type="Pfam" id="PF21075"/>
    </source>
</evidence>
<feature type="domain" description="NAD-specific glutamate dehydrogenase C-terminal" evidence="3">
    <location>
        <begin position="1252"/>
        <end position="1562"/>
    </location>
</feature>
<keyword evidence="8" id="KW-1185">Reference proteome</keyword>
<feature type="domain" description="NAD-glutamate dehydrogenase catalytic" evidence="2">
    <location>
        <begin position="705"/>
        <end position="1201"/>
    </location>
</feature>
<dbReference type="PANTHER" id="PTHR43403:SF1">
    <property type="entry name" value="NAD-SPECIFIC GLUTAMATE DEHYDROGENASE"/>
    <property type="match status" value="1"/>
</dbReference>
<gene>
    <name evidence="7" type="ORF">GGR38_001319</name>
</gene>
<evidence type="ECO:0000259" key="2">
    <source>
        <dbReference type="Pfam" id="PF05088"/>
    </source>
</evidence>
<dbReference type="SUPFAM" id="SSF51735">
    <property type="entry name" value="NAD(P)-binding Rossmann-fold domains"/>
    <property type="match status" value="1"/>
</dbReference>
<dbReference type="Proteomes" id="UP000548867">
    <property type="component" value="Unassembled WGS sequence"/>
</dbReference>
<feature type="domain" description="NAD-glutamate dehydrogenase ACT2" evidence="5">
    <location>
        <begin position="381"/>
        <end position="467"/>
    </location>
</feature>
<organism evidence="7 8">
    <name type="scientific">Novosphingobium sediminicola</name>
    <dbReference type="NCBI Taxonomy" id="563162"/>
    <lineage>
        <taxon>Bacteria</taxon>
        <taxon>Pseudomonadati</taxon>
        <taxon>Pseudomonadota</taxon>
        <taxon>Alphaproteobacteria</taxon>
        <taxon>Sphingomonadales</taxon>
        <taxon>Sphingomonadaceae</taxon>
        <taxon>Novosphingobium</taxon>
    </lineage>
</organism>
<dbReference type="InterPro" id="IPR049058">
    <property type="entry name" value="NAD_Glu_DH_HM2"/>
</dbReference>
<protein>
    <submittedName>
        <fullName evidence="7">Glutamate dehydrogenase</fullName>
        <ecNumber evidence="7">1.4.1.2</ecNumber>
    </submittedName>
</protein>
<dbReference type="InterPro" id="IPR049062">
    <property type="entry name" value="NAD_Glu_DH_ACT2"/>
</dbReference>
<name>A0A7W6CEK2_9SPHN</name>
<accession>A0A7W6CEK2</accession>
<evidence type="ECO:0000313" key="7">
    <source>
        <dbReference type="EMBL" id="MBB3954392.1"/>
    </source>
</evidence>
<evidence type="ECO:0000259" key="6">
    <source>
        <dbReference type="Pfam" id="PF21077"/>
    </source>
</evidence>
<dbReference type="GO" id="GO:0004069">
    <property type="term" value="F:L-aspartate:2-oxoglutarate aminotransferase activity"/>
    <property type="evidence" value="ECO:0007669"/>
    <property type="project" value="InterPro"/>
</dbReference>
<dbReference type="InterPro" id="IPR048381">
    <property type="entry name" value="GDH_C"/>
</dbReference>
<feature type="domain" description="NAD-glutamate dehydrogenase N-terminal ACT1" evidence="4">
    <location>
        <begin position="41"/>
        <end position="157"/>
    </location>
</feature>
<dbReference type="EC" id="1.4.1.2" evidence="7"/>
<sequence>MTKTVRKPESLSQTPAIDPREAALARHLAEAQLPGDGDLDADGLIAAARFLLSAGGRRERARTALSIENVGREGGGRFMRIAIVNEDMPFLVDSIATTISAHGLVIDRLLHPVVPVLRDGRGEITEIPEDHGPGIPRESMIYLETARADARTRSAISAALGVTLGDVRAAVGDWGAIQRAMVDDADTLNAMDRNEGAALLRWFNDGMLTQLGHVIRRRDGTQTGALGICRKSTWELLSSPAYARCFAWFDQFLARGGAGRLPLIVKSNRIAHVHRRVPLDLFILPVIENGKLAALSVHAGVWTSAALATAPGQVPLMRAQLSALLEKHEFSSNGHAGKVLTHAMTSLPHDLLIAFGDADMERVALALMSLIDRPRPRIALVCAPLERHIHAFVWLPRDAVATEVRHEIAQMLSEATQGHVIDWSLEVEGSNLAQLRFTLSVDESHEACPEPDEAALDARLRAMLRGWGDAVEAEIARTEEPGRAAAIAARYAGAFPIAYRNTYGAAEAAQDIAHLRRIAAAPDDEAHQRGVRLYRLPGDEEGQLRLKLYQRHGSLVLSDVVPALENFGFRVIDTIPTALGSGDGSLGSIHDFVLSLRGGQSLGEVLGHAPIIEDALTAMLHGAGENDGFNRLIVGVGLSAREANWLRAFYRYLRQTGLSYGIDTAVDALLGAPMVTLGLVDLLRARHQPGIEDRDKAEALAEESIRDGLAGVTAINQDRLLRAFRAVVHACLRTNAFVDAGREALAFKFDSELVPGLPKPVPWREIFVYSPRVEGIHLRAGPVARGGLRWSDRRDDFRTEVLGLMKAQRVKNAVIVPTGAKGGFYPKQLPDPAQNRDAWANEGRESYKLFIRTLLSLTDNIVDGAVVHPAGMVVRDGEDPYFVVAADKGTATFSDTANALAAEKDFWLDDAFASGGSKGYDHKAMGITARGAWISVQRHFREMGVDVQTDPVRVVGVGDMSGDVFGNGMLLSKAIRLVAAFDHRHIFIDPAPDAEKSWEERNRLFALPRSSWDDYDKSLISQGGGVFPRTQKSIPLSPEICEALGIEGDSIDPDSLMTAILKAPVDLLWFGGIGTYVKAPHEAHADVGDPANDAIRVNGADVRARVIGEGGNLGCTQAGRIDYGLHGAQGVGGRDNPDFIDNSAGVDCSDKEVNIKIALASAKRAGRLDEDGRVALLSSMTDDVAALVLEDNRLQALGLSIAESGGAAAVPGYVRLIEVLEDGGHLDRRTEGLADADTFHRRAEDGAGIQGGFTRPELAVLLSSAKLVLQDALERSGVLDDPGLEEDLLAAFPPAMRETYREDILNHRLRREILATRIANRLVNRMGFIHPFELAEEEGVSLADVAAAFLAAERLFAMGPVWNDIESGQMEEPARILLFERAAHALRGHMADLLRAGAAQEFPSVLAHALAPALEEMAGALDGLLVSEARSGSARLRAELSVAGANEAELSSVVRLFDLDGAVGIAALAHGAGLEAVSLARAFTSLGAALGLDWAQATAARLSPSDPWERLLVGGLARDFQQMRLDALRRWNGGDPQEAVNGWLVAQTEGVARFCGMIDRARKVVPTSPALLAQIAGQARGLLMR</sequence>
<dbReference type="Pfam" id="PF21075">
    <property type="entry name" value="GDH_ACT1"/>
    <property type="match status" value="1"/>
</dbReference>
<keyword evidence="1 7" id="KW-0560">Oxidoreductase</keyword>
<dbReference type="InterPro" id="IPR049059">
    <property type="entry name" value="NAD_Glu_DH_HM1"/>
</dbReference>
<dbReference type="Pfam" id="PF21077">
    <property type="entry name" value="GDH_ACT3"/>
    <property type="match status" value="1"/>
</dbReference>
<dbReference type="InterPro" id="IPR024727">
    <property type="entry name" value="NAD_Glu_DH_N_ACT1"/>
</dbReference>
<dbReference type="SUPFAM" id="SSF53223">
    <property type="entry name" value="Aminoacid dehydrogenase-like, N-terminal domain"/>
    <property type="match status" value="1"/>
</dbReference>
<dbReference type="InterPro" id="IPR049056">
    <property type="entry name" value="NAD_Glu_DH_HM3"/>
</dbReference>
<dbReference type="RefSeq" id="WP_183623852.1">
    <property type="nucleotide sequence ID" value="NZ_JACIDX010000004.1"/>
</dbReference>
<feature type="domain" description="NAD-glutamate dehydrogenase ACT3" evidence="6">
    <location>
        <begin position="530"/>
        <end position="602"/>
    </location>
</feature>
<dbReference type="InterPro" id="IPR007780">
    <property type="entry name" value="NAD_Glu_DH_bac"/>
</dbReference>
<reference evidence="7 8" key="1">
    <citation type="submission" date="2020-08" db="EMBL/GenBank/DDBJ databases">
        <title>Genomic Encyclopedia of Type Strains, Phase IV (KMG-IV): sequencing the most valuable type-strain genomes for metagenomic binning, comparative biology and taxonomic classification.</title>
        <authorList>
            <person name="Goeker M."/>
        </authorList>
    </citation>
    <scope>NUCLEOTIDE SEQUENCE [LARGE SCALE GENOMIC DNA]</scope>
    <source>
        <strain evidence="7 8">DSM 27057</strain>
    </source>
</reference>
<dbReference type="PIRSF" id="PIRSF036761">
    <property type="entry name" value="GDH_Mll4104"/>
    <property type="match status" value="1"/>
</dbReference>
<evidence type="ECO:0000256" key="1">
    <source>
        <dbReference type="ARBA" id="ARBA00023002"/>
    </source>
</evidence>
<dbReference type="InterPro" id="IPR036291">
    <property type="entry name" value="NAD(P)-bd_dom_sf"/>
</dbReference>
<dbReference type="Pfam" id="PF21073">
    <property type="entry name" value="GDH_HM1"/>
    <property type="match status" value="1"/>
</dbReference>
<dbReference type="Pfam" id="PF05088">
    <property type="entry name" value="Bac_GDH_CD"/>
    <property type="match status" value="1"/>
</dbReference>
<dbReference type="InterPro" id="IPR046346">
    <property type="entry name" value="Aminoacid_DH-like_N_sf"/>
</dbReference>
<evidence type="ECO:0000259" key="5">
    <source>
        <dbReference type="Pfam" id="PF21076"/>
    </source>
</evidence>